<evidence type="ECO:0000313" key="1">
    <source>
        <dbReference type="EMBL" id="MCP3730374.1"/>
    </source>
</evidence>
<protein>
    <submittedName>
        <fullName evidence="1">Uncharacterized protein</fullName>
    </submittedName>
</protein>
<gene>
    <name evidence="1" type="ORF">M9978_08020</name>
</gene>
<proteinExistence type="predicted"/>
<dbReference type="EMBL" id="JAMLDX010000005">
    <property type="protein sequence ID" value="MCP3730374.1"/>
    <property type="molecule type" value="Genomic_DNA"/>
</dbReference>
<reference evidence="1" key="1">
    <citation type="submission" date="2022-05" db="EMBL/GenBank/DDBJ databases">
        <title>Sphingomonas sp. strain MG17 Genome sequencing and assembly.</title>
        <authorList>
            <person name="Kim I."/>
        </authorList>
    </citation>
    <scope>NUCLEOTIDE SEQUENCE</scope>
    <source>
        <strain evidence="1">MG17</strain>
    </source>
</reference>
<dbReference type="AlphaFoldDB" id="A0A9X2KKC1"/>
<keyword evidence="2" id="KW-1185">Reference proteome</keyword>
<dbReference type="Proteomes" id="UP001139451">
    <property type="component" value="Unassembled WGS sequence"/>
</dbReference>
<accession>A0A9X2KKC1</accession>
<sequence>MNGKGRPLRFVALVAAGWAGARVAILWPEGATLPEAIEAAFPIQRAVAAVSPRAAPVEVPGRRQVARATPAPIAVHVQLPDQPSAEPGRVQLAMLGLVSFGQEQPLGAPSGAIPYLLPRPVALPEAAQPPSRWSASGWFVTRRGAPASGAMLGGDQLGVRVVYALGQQRRMRLYLRASAPLAVAGRELALGIEWQPTRHPVRVAAEHRVGLDGNRGGPAVAVVGGVDAVELPFDFRLEAYGQAGAVWRGRLDPFADGALRVTHEVARAGKARLDVGAGAWGAAQREAARLDVGPSAVATVPLGDKAVKLAVDWRERVAGDARPGSGPAVTLGADF</sequence>
<dbReference type="RefSeq" id="WP_254292508.1">
    <property type="nucleotide sequence ID" value="NZ_JAMLDX010000005.1"/>
</dbReference>
<evidence type="ECO:0000313" key="2">
    <source>
        <dbReference type="Proteomes" id="UP001139451"/>
    </source>
</evidence>
<organism evidence="1 2">
    <name type="scientific">Sphingomonas tagetis</name>
    <dbReference type="NCBI Taxonomy" id="2949092"/>
    <lineage>
        <taxon>Bacteria</taxon>
        <taxon>Pseudomonadati</taxon>
        <taxon>Pseudomonadota</taxon>
        <taxon>Alphaproteobacteria</taxon>
        <taxon>Sphingomonadales</taxon>
        <taxon>Sphingomonadaceae</taxon>
        <taxon>Sphingomonas</taxon>
    </lineage>
</organism>
<name>A0A9X2KKC1_9SPHN</name>
<comment type="caution">
    <text evidence="1">The sequence shown here is derived from an EMBL/GenBank/DDBJ whole genome shotgun (WGS) entry which is preliminary data.</text>
</comment>